<gene>
    <name evidence="2" type="ORF">GCM10010969_03230</name>
</gene>
<reference evidence="3" key="1">
    <citation type="journal article" date="2019" name="Int. J. Syst. Evol. Microbiol.">
        <title>The Global Catalogue of Microorganisms (GCM) 10K type strain sequencing project: providing services to taxonomists for standard genome sequencing and annotation.</title>
        <authorList>
            <consortium name="The Broad Institute Genomics Platform"/>
            <consortium name="The Broad Institute Genome Sequencing Center for Infectious Disease"/>
            <person name="Wu L."/>
            <person name="Ma J."/>
        </authorList>
    </citation>
    <scope>NUCLEOTIDE SEQUENCE [LARGE SCALE GENOMIC DNA]</scope>
    <source>
        <strain evidence="3">CGMCC 1.6964</strain>
    </source>
</reference>
<organism evidence="2 3">
    <name type="scientific">Saccharibacillus kuerlensis</name>
    <dbReference type="NCBI Taxonomy" id="459527"/>
    <lineage>
        <taxon>Bacteria</taxon>
        <taxon>Bacillati</taxon>
        <taxon>Bacillota</taxon>
        <taxon>Bacilli</taxon>
        <taxon>Bacillales</taxon>
        <taxon>Paenibacillaceae</taxon>
        <taxon>Saccharibacillus</taxon>
    </lineage>
</organism>
<comment type="caution">
    <text evidence="2">The sequence shown here is derived from an EMBL/GenBank/DDBJ whole genome shotgun (WGS) entry which is preliminary data.</text>
</comment>
<dbReference type="Gene3D" id="1.10.30.50">
    <property type="match status" value="1"/>
</dbReference>
<dbReference type="EMBL" id="BMLN01000001">
    <property type="protein sequence ID" value="GGN91493.1"/>
    <property type="molecule type" value="Genomic_DNA"/>
</dbReference>
<proteinExistence type="predicted"/>
<evidence type="ECO:0000313" key="2">
    <source>
        <dbReference type="EMBL" id="GGN91493.1"/>
    </source>
</evidence>
<dbReference type="Pfam" id="PF13391">
    <property type="entry name" value="HNH_2"/>
    <property type="match status" value="1"/>
</dbReference>
<evidence type="ECO:0000259" key="1">
    <source>
        <dbReference type="Pfam" id="PF13391"/>
    </source>
</evidence>
<accession>A0ABQ2KS82</accession>
<protein>
    <recommendedName>
        <fullName evidence="1">HNH nuclease domain-containing protein</fullName>
    </recommendedName>
</protein>
<dbReference type="Proteomes" id="UP000606653">
    <property type="component" value="Unassembled WGS sequence"/>
</dbReference>
<sequence>MVSNKYFTKDILREANNAAIREKRNKAIKKEAIEELGEEDVFPIIFKIYHNTTDEIRVMIRIGEFSPLLDMSQLRYDSLPTFISNKNGELILEEEESFLARRPYPNKREWQEVSILKPLRRQNPFRNKILELYNNQCAICNITNSTVLRAAHIWPVSDGGKEEVQNGICLCVIHEVAYDANLFEITDEGYIILNTDDDLKIDYFKIRPPLEKDAYPSAFNIIKRKEYFDKKKK</sequence>
<keyword evidence="3" id="KW-1185">Reference proteome</keyword>
<evidence type="ECO:0000313" key="3">
    <source>
        <dbReference type="Proteomes" id="UP000606653"/>
    </source>
</evidence>
<feature type="domain" description="HNH nuclease" evidence="1">
    <location>
        <begin position="137"/>
        <end position="184"/>
    </location>
</feature>
<dbReference type="InterPro" id="IPR003615">
    <property type="entry name" value="HNH_nuc"/>
</dbReference>
<dbReference type="RefSeq" id="WP_018975259.1">
    <property type="nucleotide sequence ID" value="NZ_BMLN01000001.1"/>
</dbReference>
<name>A0ABQ2KS82_9BACL</name>